<organism evidence="1 2">
    <name type="scientific">Mesorhizobium tamadayense</name>
    <dbReference type="NCBI Taxonomy" id="425306"/>
    <lineage>
        <taxon>Bacteria</taxon>
        <taxon>Pseudomonadati</taxon>
        <taxon>Pseudomonadota</taxon>
        <taxon>Alphaproteobacteria</taxon>
        <taxon>Hyphomicrobiales</taxon>
        <taxon>Phyllobacteriaceae</taxon>
        <taxon>Mesorhizobium</taxon>
    </lineage>
</organism>
<accession>A0A3P3FVB6</accession>
<dbReference type="Proteomes" id="UP000273786">
    <property type="component" value="Unassembled WGS sequence"/>
</dbReference>
<comment type="caution">
    <text evidence="1">The sequence shown here is derived from an EMBL/GenBank/DDBJ whole genome shotgun (WGS) entry which is preliminary data.</text>
</comment>
<proteinExistence type="predicted"/>
<name>A0A3P3FVB6_9HYPH</name>
<evidence type="ECO:0000313" key="2">
    <source>
        <dbReference type="Proteomes" id="UP000273786"/>
    </source>
</evidence>
<dbReference type="EMBL" id="RQXT01000012">
    <property type="protein sequence ID" value="RRI02312.1"/>
    <property type="molecule type" value="Genomic_DNA"/>
</dbReference>
<gene>
    <name evidence="1" type="ORF">EH240_12660</name>
</gene>
<reference evidence="1 2" key="1">
    <citation type="submission" date="2018-11" db="EMBL/GenBank/DDBJ databases">
        <title>the genome of Mesorhizobium tamadayense DSM 28320.</title>
        <authorList>
            <person name="Gao J."/>
        </authorList>
    </citation>
    <scope>NUCLEOTIDE SEQUENCE [LARGE SCALE GENOMIC DNA]</scope>
    <source>
        <strain evidence="1 2">DSM 28320</strain>
    </source>
</reference>
<evidence type="ECO:0000313" key="1">
    <source>
        <dbReference type="EMBL" id="RRI02312.1"/>
    </source>
</evidence>
<protein>
    <submittedName>
        <fullName evidence="1">Uncharacterized protein</fullName>
    </submittedName>
</protein>
<dbReference type="RefSeq" id="WP_124998658.1">
    <property type="nucleotide sequence ID" value="NZ_RQXT01000012.1"/>
</dbReference>
<keyword evidence="2" id="KW-1185">Reference proteome</keyword>
<dbReference type="AlphaFoldDB" id="A0A3P3FVB6"/>
<sequence length="269" mass="30015">MHYHNCEFSKYEDCAYGGADSEQTIQALSCSRDGVGGDSITALDREAVSRAYSSDFLSLFARDRNAACGNVAYTEAQWAGICANGSCAAKSLPPKSWKKKVTQYYKTCGFISAGKEHEMCSDIKREYIDSWTDTDPFSCGLGDLHELWSMCGCSYVSEKTLCTDYGKPAYSDYQKASGNVNWRQGRAVYFLDIGHELAADGLVGDDVAHGLTTFVLENYLDRRFETRLAQMRAGIYSYARWKTSVDPGYKLDLATFNKIATRHHLRALE</sequence>